<dbReference type="PANTHER" id="PTHR43335:SF4">
    <property type="entry name" value="ABC TRANSPORTER, ATP-BINDING PROTEIN"/>
    <property type="match status" value="1"/>
</dbReference>
<dbReference type="Gene3D" id="3.40.50.300">
    <property type="entry name" value="P-loop containing nucleotide triphosphate hydrolases"/>
    <property type="match status" value="1"/>
</dbReference>
<dbReference type="RefSeq" id="WP_092353047.1">
    <property type="nucleotide sequence ID" value="NZ_CAJTPY010000019.1"/>
</dbReference>
<dbReference type="InterPro" id="IPR003439">
    <property type="entry name" value="ABC_transporter-like_ATP-bd"/>
</dbReference>
<dbReference type="GeneID" id="78287986"/>
<comment type="similarity">
    <text evidence="1">Belongs to the ABC transporter superfamily.</text>
</comment>
<evidence type="ECO:0000256" key="1">
    <source>
        <dbReference type="ARBA" id="ARBA00005417"/>
    </source>
</evidence>
<evidence type="ECO:0000313" key="6">
    <source>
        <dbReference type="EMBL" id="SET34997.1"/>
    </source>
</evidence>
<dbReference type="SUPFAM" id="SSF52540">
    <property type="entry name" value="P-loop containing nucleoside triphosphate hydrolases"/>
    <property type="match status" value="1"/>
</dbReference>
<dbReference type="GO" id="GO:0005524">
    <property type="term" value="F:ATP binding"/>
    <property type="evidence" value="ECO:0007669"/>
    <property type="project" value="UniProtKB-KW"/>
</dbReference>
<protein>
    <submittedName>
        <fullName evidence="6">ABC-2 type transport system ATP-binding protein</fullName>
    </submittedName>
</protein>
<dbReference type="PROSITE" id="PS50893">
    <property type="entry name" value="ABC_TRANSPORTER_2"/>
    <property type="match status" value="1"/>
</dbReference>
<accession>A0A1I0DR11</accession>
<dbReference type="InterPro" id="IPR003593">
    <property type="entry name" value="AAA+_ATPase"/>
</dbReference>
<dbReference type="AlphaFoldDB" id="A0A1I0DR11"/>
<dbReference type="Proteomes" id="UP000198558">
    <property type="component" value="Unassembled WGS sequence"/>
</dbReference>
<reference evidence="7" key="1">
    <citation type="submission" date="2016-10" db="EMBL/GenBank/DDBJ databases">
        <authorList>
            <person name="Varghese N."/>
            <person name="Submissions S."/>
        </authorList>
    </citation>
    <scope>NUCLEOTIDE SEQUENCE [LARGE SCALE GENOMIC DNA]</scope>
    <source>
        <strain evidence="7">DSM 1551</strain>
    </source>
</reference>
<proteinExistence type="inferred from homology"/>
<evidence type="ECO:0000259" key="5">
    <source>
        <dbReference type="PROSITE" id="PS50893"/>
    </source>
</evidence>
<evidence type="ECO:0000256" key="4">
    <source>
        <dbReference type="ARBA" id="ARBA00022840"/>
    </source>
</evidence>
<feature type="domain" description="ABC transporter" evidence="5">
    <location>
        <begin position="5"/>
        <end position="234"/>
    </location>
</feature>
<sequence length="311" mass="35168">MEKIIKVEQMNKFFGSFKAIDDLSFELEGGKIYGIIGPNGAGKSTTMSLLMGLIFPSSGSGSIKGYPLGSNEAKKLMGYSPEFPNFYSDMSCLEYLVYMGQLSNLDFDTAVKRALELLDEFGLLEHKLKKVAKFSTGMKKKVGLIQAMLHDPEVLLLDEPTANLDPTSRSEIIQTLKKLVSQRKMTVLISSHVLSELEMIIDHVVMINKGHVVLNQPIEVVQQGFNQEKVLVSTKQNSLLKKYLDINGYNYNLEKNVFRITTKDKAVCKRDLIKFIYENDVELDLFKEEVITLEKLYQQVVEDNENESVVM</sequence>
<dbReference type="Pfam" id="PF00005">
    <property type="entry name" value="ABC_tran"/>
    <property type="match status" value="1"/>
</dbReference>
<keyword evidence="4 6" id="KW-0067">ATP-binding</keyword>
<evidence type="ECO:0000256" key="3">
    <source>
        <dbReference type="ARBA" id="ARBA00022741"/>
    </source>
</evidence>
<dbReference type="EMBL" id="FOIN01000007">
    <property type="protein sequence ID" value="SET34997.1"/>
    <property type="molecule type" value="Genomic_DNA"/>
</dbReference>
<gene>
    <name evidence="6" type="ORF">SAMN04489758_10752</name>
</gene>
<keyword evidence="2" id="KW-0813">Transport</keyword>
<keyword evidence="3" id="KW-0547">Nucleotide-binding</keyword>
<dbReference type="InterPro" id="IPR027417">
    <property type="entry name" value="P-loop_NTPase"/>
</dbReference>
<dbReference type="OrthoDB" id="9804819at2"/>
<dbReference type="GO" id="GO:0016887">
    <property type="term" value="F:ATP hydrolysis activity"/>
    <property type="evidence" value="ECO:0007669"/>
    <property type="project" value="InterPro"/>
</dbReference>
<evidence type="ECO:0000256" key="2">
    <source>
        <dbReference type="ARBA" id="ARBA00022448"/>
    </source>
</evidence>
<organism evidence="6 7">
    <name type="scientific">Thomasclavelia cocleata</name>
    <dbReference type="NCBI Taxonomy" id="69824"/>
    <lineage>
        <taxon>Bacteria</taxon>
        <taxon>Bacillati</taxon>
        <taxon>Bacillota</taxon>
        <taxon>Erysipelotrichia</taxon>
        <taxon>Erysipelotrichales</taxon>
        <taxon>Coprobacillaceae</taxon>
        <taxon>Thomasclavelia</taxon>
    </lineage>
</organism>
<dbReference type="PANTHER" id="PTHR43335">
    <property type="entry name" value="ABC TRANSPORTER, ATP-BINDING PROTEIN"/>
    <property type="match status" value="1"/>
</dbReference>
<evidence type="ECO:0000313" key="7">
    <source>
        <dbReference type="Proteomes" id="UP000198558"/>
    </source>
</evidence>
<dbReference type="SMART" id="SM00382">
    <property type="entry name" value="AAA"/>
    <property type="match status" value="1"/>
</dbReference>
<keyword evidence="7" id="KW-1185">Reference proteome</keyword>
<name>A0A1I0DR11_9FIRM</name>
<dbReference type="CDD" id="cd03230">
    <property type="entry name" value="ABC_DR_subfamily_A"/>
    <property type="match status" value="1"/>
</dbReference>